<accession>A0A368YTA0</accession>
<dbReference type="Proteomes" id="UP000253345">
    <property type="component" value="Unassembled WGS sequence"/>
</dbReference>
<proteinExistence type="predicted"/>
<dbReference type="AlphaFoldDB" id="A0A368YTA0"/>
<sequence length="117" mass="11799">MSLRLIGGALTLIALTACGDRTHDYPALLPTAQILADPAIPAHAGDAARDDSLGASLDARGKALAGRAGGPPMASNADLQSRADALRARAAILSQQSLDDPDCPADQPDCAGQSAQD</sequence>
<dbReference type="EMBL" id="QPJL01000010">
    <property type="protein sequence ID" value="RCW83440.1"/>
    <property type="molecule type" value="Genomic_DNA"/>
</dbReference>
<evidence type="ECO:0000313" key="3">
    <source>
        <dbReference type="Proteomes" id="UP000253345"/>
    </source>
</evidence>
<feature type="region of interest" description="Disordered" evidence="1">
    <location>
        <begin position="95"/>
        <end position="117"/>
    </location>
</feature>
<dbReference type="PROSITE" id="PS51257">
    <property type="entry name" value="PROKAR_LIPOPROTEIN"/>
    <property type="match status" value="1"/>
</dbReference>
<evidence type="ECO:0000256" key="1">
    <source>
        <dbReference type="SAM" id="MobiDB-lite"/>
    </source>
</evidence>
<evidence type="ECO:0000313" key="2">
    <source>
        <dbReference type="EMBL" id="RCW83440.1"/>
    </source>
</evidence>
<organism evidence="2 3">
    <name type="scientific">Paracoccus lutimaris</name>
    <dbReference type="NCBI Taxonomy" id="1490030"/>
    <lineage>
        <taxon>Bacteria</taxon>
        <taxon>Pseudomonadati</taxon>
        <taxon>Pseudomonadota</taxon>
        <taxon>Alphaproteobacteria</taxon>
        <taxon>Rhodobacterales</taxon>
        <taxon>Paracoccaceae</taxon>
        <taxon>Paracoccus</taxon>
    </lineage>
</organism>
<name>A0A368YTA0_9RHOB</name>
<comment type="caution">
    <text evidence="2">The sequence shown here is derived from an EMBL/GenBank/DDBJ whole genome shotgun (WGS) entry which is preliminary data.</text>
</comment>
<reference evidence="2 3" key="1">
    <citation type="submission" date="2018-07" db="EMBL/GenBank/DDBJ databases">
        <title>Genomic Encyclopedia of Type Strains, Phase III (KMG-III): the genomes of soil and plant-associated and newly described type strains.</title>
        <authorList>
            <person name="Whitman W."/>
        </authorList>
    </citation>
    <scope>NUCLEOTIDE SEQUENCE [LARGE SCALE GENOMIC DNA]</scope>
    <source>
        <strain evidence="2 3">CECT 8525</strain>
    </source>
</reference>
<keyword evidence="3" id="KW-1185">Reference proteome</keyword>
<dbReference type="RefSeq" id="WP_245948663.1">
    <property type="nucleotide sequence ID" value="NZ_QPJL01000010.1"/>
</dbReference>
<gene>
    <name evidence="2" type="ORF">DFP89_110122</name>
</gene>
<protein>
    <submittedName>
        <fullName evidence="2">Uncharacterized protein</fullName>
    </submittedName>
</protein>